<dbReference type="AlphaFoldDB" id="A0A8J7JB24"/>
<name>A0A8J7JB24_9FLAO</name>
<evidence type="ECO:0000313" key="4">
    <source>
        <dbReference type="Proteomes" id="UP000610931"/>
    </source>
</evidence>
<dbReference type="Gene3D" id="3.55.50.30">
    <property type="match status" value="1"/>
</dbReference>
<keyword evidence="4" id="KW-1185">Reference proteome</keyword>
<dbReference type="InterPro" id="IPR032508">
    <property type="entry name" value="FecR_C"/>
</dbReference>
<dbReference type="Pfam" id="PF16344">
    <property type="entry name" value="FecR_C"/>
    <property type="match status" value="1"/>
</dbReference>
<protein>
    <submittedName>
        <fullName evidence="3">DUF4974 domain-containing protein</fullName>
    </submittedName>
</protein>
<reference evidence="3" key="1">
    <citation type="submission" date="2020-12" db="EMBL/GenBank/DDBJ databases">
        <title>Snuella sp. nov., isolated from sediment in Incheon.</title>
        <authorList>
            <person name="Kim W."/>
        </authorList>
    </citation>
    <scope>NUCLEOTIDE SEQUENCE</scope>
    <source>
        <strain evidence="3">CAU 1569</strain>
    </source>
</reference>
<evidence type="ECO:0000313" key="3">
    <source>
        <dbReference type="EMBL" id="MBJ6367789.1"/>
    </source>
</evidence>
<feature type="domain" description="FecR protein" evidence="1">
    <location>
        <begin position="181"/>
        <end position="274"/>
    </location>
</feature>
<dbReference type="PANTHER" id="PTHR30273">
    <property type="entry name" value="PERIPLASMIC SIGNAL SENSOR AND SIGMA FACTOR ACTIVATOR FECR-RELATED"/>
    <property type="match status" value="1"/>
</dbReference>
<accession>A0A8J7JB24</accession>
<gene>
    <name evidence="3" type="ORF">JF259_06795</name>
</gene>
<evidence type="ECO:0000259" key="1">
    <source>
        <dbReference type="Pfam" id="PF04773"/>
    </source>
</evidence>
<dbReference type="Gene3D" id="2.60.120.1440">
    <property type="match status" value="1"/>
</dbReference>
<evidence type="ECO:0000259" key="2">
    <source>
        <dbReference type="Pfam" id="PF16344"/>
    </source>
</evidence>
<comment type="caution">
    <text evidence="3">The sequence shown here is derived from an EMBL/GenBank/DDBJ whole genome shotgun (WGS) entry which is preliminary data.</text>
</comment>
<dbReference type="RefSeq" id="WP_199114558.1">
    <property type="nucleotide sequence ID" value="NZ_JAELVQ010000006.1"/>
</dbReference>
<sequence length="388" mass="44044">MNDIFQISRLIIKKKLKVLSATGKEQLKQFRKTYPFVKDVDFESFADKISEYNTIDKDNAWDEVLLKAQKKQTKTGVVIFKKPWFKYAAAASVALMVTLTIFLNKESETERIEPIIVNINNIEIGTDKATLTLANGANVALEKGTSYQDDNVSSNGEALVYVSKKKANKAVEYNYLTIPRGGQFFMTLSDGTKVWLNSESQLKYPVSFTEGKLREVELVYGEAYFEVSPSSAHKGAGFKVLNNKQEIQVLGTQFNVKAYKDESHVYTTLVEGKVAVSFEGNKQNLIPNQQSNLDLETKNISVATVDVYNEISWKEGVFSFDEKSLKDIMRVLARWYDMEVVFKNPELEKEEFNGMLGKDQKIEEILASIKNFGKITAYEIQDKKLILE</sequence>
<dbReference type="EMBL" id="JAELVQ010000006">
    <property type="protein sequence ID" value="MBJ6367789.1"/>
    <property type="molecule type" value="Genomic_DNA"/>
</dbReference>
<organism evidence="3 4">
    <name type="scientific">Snuella sedimenti</name>
    <dbReference type="NCBI Taxonomy" id="2798802"/>
    <lineage>
        <taxon>Bacteria</taxon>
        <taxon>Pseudomonadati</taxon>
        <taxon>Bacteroidota</taxon>
        <taxon>Flavobacteriia</taxon>
        <taxon>Flavobacteriales</taxon>
        <taxon>Flavobacteriaceae</taxon>
        <taxon>Snuella</taxon>
    </lineage>
</organism>
<dbReference type="InterPro" id="IPR006860">
    <property type="entry name" value="FecR"/>
</dbReference>
<dbReference type="GO" id="GO:0016989">
    <property type="term" value="F:sigma factor antagonist activity"/>
    <property type="evidence" value="ECO:0007669"/>
    <property type="project" value="TreeGrafter"/>
</dbReference>
<dbReference type="Pfam" id="PF04773">
    <property type="entry name" value="FecR"/>
    <property type="match status" value="1"/>
</dbReference>
<dbReference type="PANTHER" id="PTHR30273:SF2">
    <property type="entry name" value="PROTEIN FECR"/>
    <property type="match status" value="1"/>
</dbReference>
<dbReference type="Proteomes" id="UP000610931">
    <property type="component" value="Unassembled WGS sequence"/>
</dbReference>
<feature type="domain" description="Protein FecR C-terminal" evidence="2">
    <location>
        <begin position="318"/>
        <end position="386"/>
    </location>
</feature>
<proteinExistence type="predicted"/>
<dbReference type="InterPro" id="IPR012373">
    <property type="entry name" value="Ferrdict_sens_TM"/>
</dbReference>